<feature type="transmembrane region" description="Helical" evidence="11">
    <location>
        <begin position="385"/>
        <end position="401"/>
    </location>
</feature>
<comment type="subcellular location">
    <subcellularLocation>
        <location evidence="1">Endoplasmic reticulum membrane</location>
        <topology evidence="1">Multi-pass membrane protein</topology>
    </subcellularLocation>
</comment>
<dbReference type="VEuPathDB" id="FungiDB:CJJ09_002383"/>
<evidence type="ECO:0000256" key="9">
    <source>
        <dbReference type="ARBA" id="ARBA00023136"/>
    </source>
</evidence>
<name>A0A0L0NPZ5_CANAR</name>
<dbReference type="VEuPathDB" id="FungiDB:CJJ07_003917"/>
<feature type="transmembrane region" description="Helical" evidence="11">
    <location>
        <begin position="102"/>
        <end position="121"/>
    </location>
</feature>
<dbReference type="EMBL" id="LGST01000066">
    <property type="protein sequence ID" value="KND95745.1"/>
    <property type="molecule type" value="Genomic_DNA"/>
</dbReference>
<feature type="compositionally biased region" description="Polar residues" evidence="10">
    <location>
        <begin position="12"/>
        <end position="39"/>
    </location>
</feature>
<evidence type="ECO:0000256" key="8">
    <source>
        <dbReference type="ARBA" id="ARBA00022989"/>
    </source>
</evidence>
<dbReference type="GO" id="GO:0005789">
    <property type="term" value="C:endoplasmic reticulum membrane"/>
    <property type="evidence" value="ECO:0007669"/>
    <property type="project" value="UniProtKB-SubCell"/>
</dbReference>
<dbReference type="AlphaFoldDB" id="A0A0L0NPZ5"/>
<feature type="transmembrane region" description="Helical" evidence="11">
    <location>
        <begin position="518"/>
        <end position="536"/>
    </location>
</feature>
<gene>
    <name evidence="12" type="ORF">QG37_08073</name>
</gene>
<evidence type="ECO:0000313" key="13">
    <source>
        <dbReference type="Proteomes" id="UP000037122"/>
    </source>
</evidence>
<keyword evidence="6" id="KW-0418">Kinase</keyword>
<keyword evidence="5 11" id="KW-0812">Transmembrane</keyword>
<evidence type="ECO:0000256" key="4">
    <source>
        <dbReference type="ARBA" id="ARBA00022679"/>
    </source>
</evidence>
<accession>A0A0L0NPZ5</accession>
<keyword evidence="9 11" id="KW-0472">Membrane</keyword>
<keyword evidence="8 11" id="KW-1133">Transmembrane helix</keyword>
<evidence type="ECO:0000313" key="12">
    <source>
        <dbReference type="EMBL" id="KND95745.1"/>
    </source>
</evidence>
<dbReference type="Proteomes" id="UP000037122">
    <property type="component" value="Unassembled WGS sequence"/>
</dbReference>
<feature type="transmembrane region" description="Helical" evidence="11">
    <location>
        <begin position="479"/>
        <end position="498"/>
    </location>
</feature>
<feature type="transmembrane region" description="Helical" evidence="11">
    <location>
        <begin position="451"/>
        <end position="473"/>
    </location>
</feature>
<feature type="transmembrane region" description="Helical" evidence="11">
    <location>
        <begin position="182"/>
        <end position="199"/>
    </location>
</feature>
<keyword evidence="7" id="KW-0256">Endoplasmic reticulum</keyword>
<dbReference type="InterPro" id="IPR032974">
    <property type="entry name" value="Polypren_kinase"/>
</dbReference>
<organism evidence="12 13">
    <name type="scientific">Candidozyma auris</name>
    <name type="common">Yeast</name>
    <name type="synonym">Candida auris</name>
    <dbReference type="NCBI Taxonomy" id="498019"/>
    <lineage>
        <taxon>Eukaryota</taxon>
        <taxon>Fungi</taxon>
        <taxon>Dikarya</taxon>
        <taxon>Ascomycota</taxon>
        <taxon>Saccharomycotina</taxon>
        <taxon>Pichiomycetes</taxon>
        <taxon>Metschnikowiaceae</taxon>
        <taxon>Candidozyma</taxon>
    </lineage>
</organism>
<feature type="compositionally biased region" description="Basic residues" evidence="10">
    <location>
        <begin position="1"/>
        <end position="11"/>
    </location>
</feature>
<evidence type="ECO:0000256" key="3">
    <source>
        <dbReference type="ARBA" id="ARBA00012132"/>
    </source>
</evidence>
<reference evidence="13" key="1">
    <citation type="journal article" date="2015" name="BMC Genomics">
        <title>Draft genome of a commonly misdiagnosed multidrug resistant pathogen Candida auris.</title>
        <authorList>
            <person name="Chatterjee S."/>
            <person name="Alampalli S.V."/>
            <person name="Nageshan R.K."/>
            <person name="Chettiar S.T."/>
            <person name="Joshi S."/>
            <person name="Tatu U.S."/>
        </authorList>
    </citation>
    <scope>NUCLEOTIDE SEQUENCE [LARGE SCALE GENOMIC DNA]</scope>
    <source>
        <strain evidence="13">6684</strain>
    </source>
</reference>
<dbReference type="PANTHER" id="PTHR13205:SF15">
    <property type="entry name" value="DOLICHOL KINASE"/>
    <property type="match status" value="1"/>
</dbReference>
<dbReference type="EC" id="2.7.1.108" evidence="3"/>
<evidence type="ECO:0000256" key="5">
    <source>
        <dbReference type="ARBA" id="ARBA00022692"/>
    </source>
</evidence>
<sequence length="585" mass="67451">MARRKDPKKAQKSASARTTASVFQNYSEETNPEPTSQPTEKPAPQREVLTDDPSQYNFPWNVIYEFQDFLNLYMDFCKAAQIMTVLYIGQIFYVHSTKMNDFNTLSSVGFSMLGAILALWLNHRSMLNKHKEQPERFKEPVLPDFNTMYAFVIPTLLFVLLGDVKSPFFQVNLALNNFAIKNLHVVAKMLSSFVFYYIYNDSESVDVLSFLRVIFTYFAFEYILDNWNELSDELETSVKLTTMLPAEIHMICVLMVNLLYNFDVRTMPFALVLFRELLMALIVASFVSYQLYWVYLRMQQNALRKTLAVLIAVVFCAVFYFAMDMLFKREFHDQNPVLWLVYYILQSEERLHLIGYWIVCLLVAIPIIFGMAYNNYISLNIRRKVWHFMLVICLGYPAFVTQPEFTAIALLGSLVVFMVIEMIRCTRITFLGEFLYTELRFFQDEKDLKGPLNLSYIFLLAGVAGPLAYGYVLGDVVNLRSYIGLVTLGLGDSLASIVGKKFGKIKWKGALRTLEGTITFMVVTFASFVVIDFYLLPEENRVKNWENTFIVAMVAGILEGSATLNDNILIPCMVTLTYDLLNRTF</sequence>
<comment type="caution">
    <text evidence="12">The sequence shown here is derived from an EMBL/GenBank/DDBJ whole genome shotgun (WGS) entry which is preliminary data.</text>
</comment>
<evidence type="ECO:0000256" key="7">
    <source>
        <dbReference type="ARBA" id="ARBA00022824"/>
    </source>
</evidence>
<evidence type="ECO:0000256" key="2">
    <source>
        <dbReference type="ARBA" id="ARBA00010794"/>
    </source>
</evidence>
<proteinExistence type="inferred from homology"/>
<evidence type="ECO:0000256" key="10">
    <source>
        <dbReference type="SAM" id="MobiDB-lite"/>
    </source>
</evidence>
<feature type="region of interest" description="Disordered" evidence="10">
    <location>
        <begin position="1"/>
        <end position="52"/>
    </location>
</feature>
<evidence type="ECO:0000256" key="1">
    <source>
        <dbReference type="ARBA" id="ARBA00004477"/>
    </source>
</evidence>
<dbReference type="PANTHER" id="PTHR13205">
    <property type="entry name" value="TRANSMEMBRANE PROTEIN 15-RELATED"/>
    <property type="match status" value="1"/>
</dbReference>
<feature type="transmembrane region" description="Helical" evidence="11">
    <location>
        <begin position="307"/>
        <end position="327"/>
    </location>
</feature>
<dbReference type="VEuPathDB" id="FungiDB:CJI97_000415"/>
<dbReference type="VEuPathDB" id="FungiDB:CJI96_0001134"/>
<dbReference type="GO" id="GO:0043048">
    <property type="term" value="P:dolichyl monophosphate biosynthetic process"/>
    <property type="evidence" value="ECO:0007669"/>
    <property type="project" value="TreeGrafter"/>
</dbReference>
<dbReference type="GO" id="GO:0004168">
    <property type="term" value="F:dolichol kinase activity"/>
    <property type="evidence" value="ECO:0007669"/>
    <property type="project" value="UniProtKB-EC"/>
</dbReference>
<dbReference type="VEuPathDB" id="FungiDB:QG37_08073"/>
<protein>
    <recommendedName>
        <fullName evidence="3">dolichol kinase</fullName>
        <ecNumber evidence="3">2.7.1.108</ecNumber>
    </recommendedName>
</protein>
<evidence type="ECO:0000256" key="6">
    <source>
        <dbReference type="ARBA" id="ARBA00022777"/>
    </source>
</evidence>
<feature type="transmembrane region" description="Helical" evidence="11">
    <location>
        <begin position="141"/>
        <end position="161"/>
    </location>
</feature>
<feature type="transmembrane region" description="Helical" evidence="11">
    <location>
        <begin position="272"/>
        <end position="295"/>
    </location>
</feature>
<keyword evidence="4" id="KW-0808">Transferase</keyword>
<dbReference type="VEuPathDB" id="FungiDB:B9J08_000415"/>
<feature type="transmembrane region" description="Helical" evidence="11">
    <location>
        <begin position="354"/>
        <end position="373"/>
    </location>
</feature>
<evidence type="ECO:0000256" key="11">
    <source>
        <dbReference type="SAM" id="Phobius"/>
    </source>
</evidence>
<comment type="similarity">
    <text evidence="2">Belongs to the polyprenol kinase family.</text>
</comment>